<feature type="domain" description="Metallo-beta-lactamase" evidence="2">
    <location>
        <begin position="77"/>
        <end position="242"/>
    </location>
</feature>
<dbReference type="RefSeq" id="WP_343767554.1">
    <property type="nucleotide sequence ID" value="NZ_BAAAFG010000016.1"/>
</dbReference>
<evidence type="ECO:0000313" key="3">
    <source>
        <dbReference type="EMBL" id="GAA0873075.1"/>
    </source>
</evidence>
<evidence type="ECO:0000313" key="4">
    <source>
        <dbReference type="Proteomes" id="UP001500507"/>
    </source>
</evidence>
<dbReference type="InterPro" id="IPR050114">
    <property type="entry name" value="UPF0173_UPF0282_UlaG_hydrolase"/>
</dbReference>
<reference evidence="3 4" key="1">
    <citation type="journal article" date="2019" name="Int. J. Syst. Evol. Microbiol.">
        <title>The Global Catalogue of Microorganisms (GCM) 10K type strain sequencing project: providing services to taxonomists for standard genome sequencing and annotation.</title>
        <authorList>
            <consortium name="The Broad Institute Genomics Platform"/>
            <consortium name="The Broad Institute Genome Sequencing Center for Infectious Disease"/>
            <person name="Wu L."/>
            <person name="Ma J."/>
        </authorList>
    </citation>
    <scope>NUCLEOTIDE SEQUENCE [LARGE SCALE GENOMIC DNA]</scope>
    <source>
        <strain evidence="3 4">JCM 16082</strain>
    </source>
</reference>
<organism evidence="3 4">
    <name type="scientific">Gangjinia marincola</name>
    <dbReference type="NCBI Taxonomy" id="578463"/>
    <lineage>
        <taxon>Bacteria</taxon>
        <taxon>Pseudomonadati</taxon>
        <taxon>Bacteroidota</taxon>
        <taxon>Flavobacteriia</taxon>
        <taxon>Flavobacteriales</taxon>
        <taxon>Flavobacteriaceae</taxon>
        <taxon>Gangjinia</taxon>
    </lineage>
</organism>
<evidence type="ECO:0000259" key="2">
    <source>
        <dbReference type="Pfam" id="PF12706"/>
    </source>
</evidence>
<dbReference type="InterPro" id="IPR036866">
    <property type="entry name" value="RibonucZ/Hydroxyglut_hydro"/>
</dbReference>
<dbReference type="Gene3D" id="3.60.15.10">
    <property type="entry name" value="Ribonuclease Z/Hydroxyacylglutathione hydrolase-like"/>
    <property type="match status" value="1"/>
</dbReference>
<feature type="region of interest" description="Disordered" evidence="1">
    <location>
        <begin position="19"/>
        <end position="53"/>
    </location>
</feature>
<accession>A0ABN1MIP5</accession>
<dbReference type="InterPro" id="IPR001279">
    <property type="entry name" value="Metallo-B-lactamas"/>
</dbReference>
<dbReference type="Pfam" id="PF12706">
    <property type="entry name" value="Lactamase_B_2"/>
    <property type="match status" value="1"/>
</dbReference>
<feature type="compositionally biased region" description="Low complexity" evidence="1">
    <location>
        <begin position="22"/>
        <end position="42"/>
    </location>
</feature>
<evidence type="ECO:0000256" key="1">
    <source>
        <dbReference type="SAM" id="MobiDB-lite"/>
    </source>
</evidence>
<sequence>MKKIVFALAAVVMISSCKENQASSEENTTAETSKTAETSAKENSTSSEKMKESVEGNLRIYPISHASMVLMWDDTTIYVDPVGDVEQYDKYPKPDMVLVTHAHGDHFDQKVLGAVTTDKTTMVMPKHVSEQLKDNYMAKVHVMNNGDTTTLKSIKIEAVAMYNVREEAKNFHPKGKWNGYVIERDGKRVYISGDTGPTEEMQNLKDIDVAFVCMNLPYTMTVESAAEAVLDFKPKKVYPYHYRGKDGLYDTDKFAQLVHEDSDEITVVSCEWYPERG</sequence>
<dbReference type="PROSITE" id="PS51257">
    <property type="entry name" value="PROKAR_LIPOPROTEIN"/>
    <property type="match status" value="1"/>
</dbReference>
<keyword evidence="4" id="KW-1185">Reference proteome</keyword>
<protein>
    <recommendedName>
        <fullName evidence="2">Metallo-beta-lactamase domain-containing protein</fullName>
    </recommendedName>
</protein>
<name>A0ABN1MIP5_9FLAO</name>
<dbReference type="EMBL" id="BAAAFG010000016">
    <property type="protein sequence ID" value="GAA0873075.1"/>
    <property type="molecule type" value="Genomic_DNA"/>
</dbReference>
<comment type="caution">
    <text evidence="3">The sequence shown here is derived from an EMBL/GenBank/DDBJ whole genome shotgun (WGS) entry which is preliminary data.</text>
</comment>
<dbReference type="PANTHER" id="PTHR43546:SF3">
    <property type="entry name" value="UPF0173 METAL-DEPENDENT HYDROLASE MJ1163"/>
    <property type="match status" value="1"/>
</dbReference>
<dbReference type="SUPFAM" id="SSF56281">
    <property type="entry name" value="Metallo-hydrolase/oxidoreductase"/>
    <property type="match status" value="1"/>
</dbReference>
<dbReference type="Proteomes" id="UP001500507">
    <property type="component" value="Unassembled WGS sequence"/>
</dbReference>
<gene>
    <name evidence="3" type="ORF">GCM10009117_22220</name>
</gene>
<dbReference type="PANTHER" id="PTHR43546">
    <property type="entry name" value="UPF0173 METAL-DEPENDENT HYDROLASE MJ1163-RELATED"/>
    <property type="match status" value="1"/>
</dbReference>
<proteinExistence type="predicted"/>